<evidence type="ECO:0000313" key="3">
    <source>
        <dbReference type="Proteomes" id="UP000299102"/>
    </source>
</evidence>
<organism evidence="2 3">
    <name type="scientific">Eumeta variegata</name>
    <name type="common">Bagworm moth</name>
    <name type="synonym">Eumeta japonica</name>
    <dbReference type="NCBI Taxonomy" id="151549"/>
    <lineage>
        <taxon>Eukaryota</taxon>
        <taxon>Metazoa</taxon>
        <taxon>Ecdysozoa</taxon>
        <taxon>Arthropoda</taxon>
        <taxon>Hexapoda</taxon>
        <taxon>Insecta</taxon>
        <taxon>Pterygota</taxon>
        <taxon>Neoptera</taxon>
        <taxon>Endopterygota</taxon>
        <taxon>Lepidoptera</taxon>
        <taxon>Glossata</taxon>
        <taxon>Ditrysia</taxon>
        <taxon>Tineoidea</taxon>
        <taxon>Psychidae</taxon>
        <taxon>Oiketicinae</taxon>
        <taxon>Eumeta</taxon>
    </lineage>
</organism>
<feature type="compositionally biased region" description="Basic and acidic residues" evidence="1">
    <location>
        <begin position="152"/>
        <end position="163"/>
    </location>
</feature>
<protein>
    <submittedName>
        <fullName evidence="2">Uncharacterized protein</fullName>
    </submittedName>
</protein>
<dbReference type="Proteomes" id="UP000299102">
    <property type="component" value="Unassembled WGS sequence"/>
</dbReference>
<proteinExistence type="predicted"/>
<accession>A0A4C1UQB1</accession>
<evidence type="ECO:0000256" key="1">
    <source>
        <dbReference type="SAM" id="MobiDB-lite"/>
    </source>
</evidence>
<name>A0A4C1UQB1_EUMVA</name>
<dbReference type="AlphaFoldDB" id="A0A4C1UQB1"/>
<evidence type="ECO:0000313" key="2">
    <source>
        <dbReference type="EMBL" id="GBP28653.1"/>
    </source>
</evidence>
<reference evidence="2 3" key="1">
    <citation type="journal article" date="2019" name="Commun. Biol.">
        <title>The bagworm genome reveals a unique fibroin gene that provides high tensile strength.</title>
        <authorList>
            <person name="Kono N."/>
            <person name="Nakamura H."/>
            <person name="Ohtoshi R."/>
            <person name="Tomita M."/>
            <person name="Numata K."/>
            <person name="Arakawa K."/>
        </authorList>
    </citation>
    <scope>NUCLEOTIDE SEQUENCE [LARGE SCALE GENOMIC DNA]</scope>
</reference>
<sequence>MHFRRAYQNALFTTASRSQGRYLCVFGLEGGMGDEGRSGRPKLSVPEQNATAKTATSRLDSVNVVSYRFCRSSSMLQSKRRVPHEAVPRGCVTYATTRICYVNNASVTRFLAAERGGVRPSVQRTANRIKPAVDRPNTIRRGPRPYPNTSRRRTELRPSRGCA</sequence>
<comment type="caution">
    <text evidence="2">The sequence shown here is derived from an EMBL/GenBank/DDBJ whole genome shotgun (WGS) entry which is preliminary data.</text>
</comment>
<keyword evidence="3" id="KW-1185">Reference proteome</keyword>
<feature type="region of interest" description="Disordered" evidence="1">
    <location>
        <begin position="132"/>
        <end position="163"/>
    </location>
</feature>
<gene>
    <name evidence="2" type="ORF">EVAR_85852_1</name>
</gene>
<feature type="region of interest" description="Disordered" evidence="1">
    <location>
        <begin position="34"/>
        <end position="53"/>
    </location>
</feature>
<dbReference type="EMBL" id="BGZK01000209">
    <property type="protein sequence ID" value="GBP28653.1"/>
    <property type="molecule type" value="Genomic_DNA"/>
</dbReference>